<comment type="subcellular location">
    <subcellularLocation>
        <location evidence="1">Cell membrane</location>
        <topology evidence="1">Multi-pass membrane protein</topology>
    </subcellularLocation>
</comment>
<dbReference type="InterPro" id="IPR050445">
    <property type="entry name" value="Bact_polysacc_biosynth/exp"/>
</dbReference>
<evidence type="ECO:0000256" key="5">
    <source>
        <dbReference type="ARBA" id="ARBA00022989"/>
    </source>
</evidence>
<comment type="similarity">
    <text evidence="2">Belongs to the CpsC/CapA family.</text>
</comment>
<keyword evidence="3" id="KW-1003">Cell membrane</keyword>
<keyword evidence="6 8" id="KW-0472">Membrane</keyword>
<evidence type="ECO:0000256" key="3">
    <source>
        <dbReference type="ARBA" id="ARBA00022475"/>
    </source>
</evidence>
<dbReference type="PANTHER" id="PTHR32309:SF31">
    <property type="entry name" value="CAPSULAR EXOPOLYSACCHARIDE FAMILY"/>
    <property type="match status" value="1"/>
</dbReference>
<feature type="transmembrane region" description="Helical" evidence="8">
    <location>
        <begin position="242"/>
        <end position="264"/>
    </location>
</feature>
<organism evidence="10 11">
    <name type="scientific">Nocardioides koreensis</name>
    <dbReference type="NCBI Taxonomy" id="433651"/>
    <lineage>
        <taxon>Bacteria</taxon>
        <taxon>Bacillati</taxon>
        <taxon>Actinomycetota</taxon>
        <taxon>Actinomycetes</taxon>
        <taxon>Propionibacteriales</taxon>
        <taxon>Nocardioidaceae</taxon>
        <taxon>Nocardioides</taxon>
    </lineage>
</organism>
<evidence type="ECO:0000313" key="11">
    <source>
        <dbReference type="Proteomes" id="UP001501771"/>
    </source>
</evidence>
<comment type="caution">
    <text evidence="10">The sequence shown here is derived from an EMBL/GenBank/DDBJ whole genome shotgun (WGS) entry which is preliminary data.</text>
</comment>
<gene>
    <name evidence="10" type="ORF">GCM10009844_15020</name>
</gene>
<proteinExistence type="inferred from homology"/>
<dbReference type="Pfam" id="PF02706">
    <property type="entry name" value="Wzz"/>
    <property type="match status" value="1"/>
</dbReference>
<feature type="domain" description="Polysaccharide chain length determinant N-terminal" evidence="9">
    <location>
        <begin position="5"/>
        <end position="81"/>
    </location>
</feature>
<feature type="region of interest" description="Disordered" evidence="7">
    <location>
        <begin position="500"/>
        <end position="524"/>
    </location>
</feature>
<accession>A0ABP5LCJ1</accession>
<dbReference type="PANTHER" id="PTHR32309">
    <property type="entry name" value="TYROSINE-PROTEIN KINASE"/>
    <property type="match status" value="1"/>
</dbReference>
<protein>
    <recommendedName>
        <fullName evidence="9">Polysaccharide chain length determinant N-terminal domain-containing protein</fullName>
    </recommendedName>
</protein>
<dbReference type="RefSeq" id="WP_344149680.1">
    <property type="nucleotide sequence ID" value="NZ_BAAAQR010000003.1"/>
</dbReference>
<name>A0ABP5LCJ1_9ACTN</name>
<keyword evidence="5 8" id="KW-1133">Transmembrane helix</keyword>
<evidence type="ECO:0000256" key="2">
    <source>
        <dbReference type="ARBA" id="ARBA00006683"/>
    </source>
</evidence>
<evidence type="ECO:0000259" key="9">
    <source>
        <dbReference type="Pfam" id="PF02706"/>
    </source>
</evidence>
<evidence type="ECO:0000256" key="4">
    <source>
        <dbReference type="ARBA" id="ARBA00022692"/>
    </source>
</evidence>
<evidence type="ECO:0000256" key="8">
    <source>
        <dbReference type="SAM" id="Phobius"/>
    </source>
</evidence>
<dbReference type="InterPro" id="IPR003856">
    <property type="entry name" value="LPS_length_determ_N"/>
</dbReference>
<evidence type="ECO:0000256" key="6">
    <source>
        <dbReference type="ARBA" id="ARBA00023136"/>
    </source>
</evidence>
<dbReference type="EMBL" id="BAAAQR010000003">
    <property type="protein sequence ID" value="GAA2143065.1"/>
    <property type="molecule type" value="Genomic_DNA"/>
</dbReference>
<reference evidence="11" key="1">
    <citation type="journal article" date="2019" name="Int. J. Syst. Evol. Microbiol.">
        <title>The Global Catalogue of Microorganisms (GCM) 10K type strain sequencing project: providing services to taxonomists for standard genome sequencing and annotation.</title>
        <authorList>
            <consortium name="The Broad Institute Genomics Platform"/>
            <consortium name="The Broad Institute Genome Sequencing Center for Infectious Disease"/>
            <person name="Wu L."/>
            <person name="Ma J."/>
        </authorList>
    </citation>
    <scope>NUCLEOTIDE SEQUENCE [LARGE SCALE GENOMIC DNA]</scope>
    <source>
        <strain evidence="11">JCM 16022</strain>
    </source>
</reference>
<keyword evidence="4 8" id="KW-0812">Transmembrane</keyword>
<evidence type="ECO:0000256" key="7">
    <source>
        <dbReference type="SAM" id="MobiDB-lite"/>
    </source>
</evidence>
<evidence type="ECO:0000313" key="10">
    <source>
        <dbReference type="EMBL" id="GAA2143065.1"/>
    </source>
</evidence>
<sequence>MAEQSVDLRSTLSILRRHRLVLALAALAGVAAGLCFVVLRPPTYASTAQVLLPPVKQTDGQTPARDVKTEIRIATSDAVLGPAGEAVTPSLSVQALAKRVKVSAPTADVLEIVARAGTPDYAEALAAAVAASEVEYVTKASSSLTNTELAALDQREQELRDSMATVASEIKKTQARKVGEDPTSEQGKADAAALAQLTAQEAGLVLQLDQVKERTAVSQPDGTATIIQKATPAKRPGLVGRAIAFSLFGLVVVGAIAAIILTLLGKRDRKLRYRDEIADALGSPVIASIRSRVPRAVAGWASLLETYAPGTVDAWALRQALHQLVFDGSPLGRLPDGDEAAHPPMSITVIALSEDLRGLAMGPQLAAYAASSGVRTALVAGQRHESAAPLWAACSQGSAEVRPGLLVDAHVTDRHDADLRVVLAVVDRRKPELVELPETSVTILAVSSGSATAEELALTAVTADDAGRRIAGIIVADPDNLDRTTGRLLQHERSQQIALPTRLTGLPSPAPGGSNVSGLRRRPR</sequence>
<evidence type="ECO:0000256" key="1">
    <source>
        <dbReference type="ARBA" id="ARBA00004651"/>
    </source>
</evidence>
<keyword evidence="11" id="KW-1185">Reference proteome</keyword>
<feature type="transmembrane region" description="Helical" evidence="8">
    <location>
        <begin position="20"/>
        <end position="39"/>
    </location>
</feature>
<dbReference type="Proteomes" id="UP001501771">
    <property type="component" value="Unassembled WGS sequence"/>
</dbReference>